<protein>
    <submittedName>
        <fullName evidence="1">Uncharacterized protein</fullName>
    </submittedName>
</protein>
<reference evidence="1" key="2">
    <citation type="submission" date="2017-11" db="EMBL/GenBank/DDBJ databases">
        <title>Coralsnake Venomics: Analyses of Venom Gland Transcriptomes and Proteomes of Six Brazilian Taxa.</title>
        <authorList>
            <person name="Aird S.D."/>
            <person name="Jorge da Silva N."/>
            <person name="Qiu L."/>
            <person name="Villar-Briones A."/>
            <person name="Aparecida-Saddi V."/>
            <person name="Campos-Telles M.P."/>
            <person name="Grau M."/>
            <person name="Mikheyev A.S."/>
        </authorList>
    </citation>
    <scope>NUCLEOTIDE SEQUENCE</scope>
    <source>
        <tissue evidence="1">Venom_gland</tissue>
    </source>
</reference>
<evidence type="ECO:0000313" key="1">
    <source>
        <dbReference type="EMBL" id="LAB16942.1"/>
    </source>
</evidence>
<dbReference type="AlphaFoldDB" id="A0A2D4L7E6"/>
<name>A0A2D4L7E6_9SAUR</name>
<dbReference type="EMBL" id="IACL01121600">
    <property type="protein sequence ID" value="LAB16942.1"/>
    <property type="molecule type" value="Transcribed_RNA"/>
</dbReference>
<reference evidence="1" key="1">
    <citation type="submission" date="2017-07" db="EMBL/GenBank/DDBJ databases">
        <authorList>
            <person name="Mikheyev A."/>
            <person name="Grau M."/>
        </authorList>
    </citation>
    <scope>NUCLEOTIDE SEQUENCE</scope>
    <source>
        <tissue evidence="1">Venom_gland</tissue>
    </source>
</reference>
<accession>A0A2D4L7E6</accession>
<organism evidence="1">
    <name type="scientific">Micrurus paraensis</name>
    <dbReference type="NCBI Taxonomy" id="1970185"/>
    <lineage>
        <taxon>Eukaryota</taxon>
        <taxon>Metazoa</taxon>
        <taxon>Chordata</taxon>
        <taxon>Craniata</taxon>
        <taxon>Vertebrata</taxon>
        <taxon>Euteleostomi</taxon>
        <taxon>Lepidosauria</taxon>
        <taxon>Squamata</taxon>
        <taxon>Bifurcata</taxon>
        <taxon>Unidentata</taxon>
        <taxon>Episquamata</taxon>
        <taxon>Toxicofera</taxon>
        <taxon>Serpentes</taxon>
        <taxon>Colubroidea</taxon>
        <taxon>Elapidae</taxon>
        <taxon>Elapinae</taxon>
        <taxon>Micrurus</taxon>
    </lineage>
</organism>
<sequence>MCIISILEDIIVRSGVGCKPNKQNAAQCVAKQNVRLCAKHLASFLQVVETHDEAFPYVWTTVQSIRICFVPLFCVSPQTICLIFYRSPKRKIIYFQISEKSIFVFVT</sequence>
<proteinExistence type="predicted"/>